<organism evidence="1 2">
    <name type="scientific">Thermoactinomyces daqus</name>
    <dbReference type="NCBI Taxonomy" id="1329516"/>
    <lineage>
        <taxon>Bacteria</taxon>
        <taxon>Bacillati</taxon>
        <taxon>Bacillota</taxon>
        <taxon>Bacilli</taxon>
        <taxon>Bacillales</taxon>
        <taxon>Thermoactinomycetaceae</taxon>
        <taxon>Thermoactinomyces</taxon>
    </lineage>
</organism>
<dbReference type="EMBL" id="JACEIP010000025">
    <property type="protein sequence ID" value="MBA4543980.1"/>
    <property type="molecule type" value="Genomic_DNA"/>
</dbReference>
<dbReference type="AlphaFoldDB" id="A0A7W1XC72"/>
<dbReference type="RefSeq" id="WP_152568529.1">
    <property type="nucleotide sequence ID" value="NZ_JACEIP010000025.1"/>
</dbReference>
<comment type="caution">
    <text evidence="1">The sequence shown here is derived from an EMBL/GenBank/DDBJ whole genome shotgun (WGS) entry which is preliminary data.</text>
</comment>
<dbReference type="OrthoDB" id="7773997at2"/>
<proteinExistence type="predicted"/>
<gene>
    <name evidence="1" type="ORF">H1164_13910</name>
</gene>
<accession>A0A7W1XC72</accession>
<protein>
    <submittedName>
        <fullName evidence="1">Uncharacterized protein</fullName>
    </submittedName>
</protein>
<dbReference type="Proteomes" id="UP000530514">
    <property type="component" value="Unassembled WGS sequence"/>
</dbReference>
<keyword evidence="2" id="KW-1185">Reference proteome</keyword>
<sequence length="98" mass="11264">MRKANGFSRKKFFEGADNMQNQFLYEVVSDFRVETFESADELTAKYERSGYWESRVTSEELNYQPTLSGFNGPMYGGIRDGKIVIRYESSSVYAALSI</sequence>
<reference evidence="1 2" key="1">
    <citation type="submission" date="2020-07" db="EMBL/GenBank/DDBJ databases">
        <authorList>
            <person name="Feng H."/>
        </authorList>
    </citation>
    <scope>NUCLEOTIDE SEQUENCE [LARGE SCALE GENOMIC DNA]</scope>
    <source>
        <strain evidence="2">s-11</strain>
    </source>
</reference>
<name>A0A7W1XC72_9BACL</name>
<evidence type="ECO:0000313" key="1">
    <source>
        <dbReference type="EMBL" id="MBA4543980.1"/>
    </source>
</evidence>
<evidence type="ECO:0000313" key="2">
    <source>
        <dbReference type="Proteomes" id="UP000530514"/>
    </source>
</evidence>